<evidence type="ECO:0000313" key="2">
    <source>
        <dbReference type="EMBL" id="KZN61240.1"/>
    </source>
</evidence>
<evidence type="ECO:0008006" key="4">
    <source>
        <dbReference type="Google" id="ProtNLM"/>
    </source>
</evidence>
<accession>A0A161YJ63</accession>
<comment type="caution">
    <text evidence="2">The sequence shown here is derived from an EMBL/GenBank/DDBJ whole genome shotgun (WGS) entry which is preliminary data.</text>
</comment>
<dbReference type="InterPro" id="IPR025522">
    <property type="entry name" value="DUF4410"/>
</dbReference>
<feature type="signal peptide" evidence="1">
    <location>
        <begin position="1"/>
        <end position="21"/>
    </location>
</feature>
<protein>
    <recommendedName>
        <fullName evidence="4">DUF4410 domain-containing protein</fullName>
    </recommendedName>
</protein>
<feature type="chain" id="PRO_5007829834" description="DUF4410 domain-containing protein" evidence="1">
    <location>
        <begin position="22"/>
        <end position="159"/>
    </location>
</feature>
<keyword evidence="1" id="KW-0732">Signal</keyword>
<gene>
    <name evidence="2" type="ORF">N478_04045</name>
</gene>
<proteinExistence type="predicted"/>
<dbReference type="PROSITE" id="PS51257">
    <property type="entry name" value="PROKAR_LIPOPROTEIN"/>
    <property type="match status" value="1"/>
</dbReference>
<dbReference type="AlphaFoldDB" id="A0A161YJ63"/>
<evidence type="ECO:0000256" key="1">
    <source>
        <dbReference type="SAM" id="SignalP"/>
    </source>
</evidence>
<name>A0A161YJ63_9GAMM</name>
<dbReference type="RefSeq" id="WP_063382408.1">
    <property type="nucleotide sequence ID" value="NZ_AUXX01000045.1"/>
</dbReference>
<organism evidence="2 3">
    <name type="scientific">Pseudoalteromonas luteoviolacea S4060-1</name>
    <dbReference type="NCBI Taxonomy" id="1365257"/>
    <lineage>
        <taxon>Bacteria</taxon>
        <taxon>Pseudomonadati</taxon>
        <taxon>Pseudomonadota</taxon>
        <taxon>Gammaproteobacteria</taxon>
        <taxon>Alteromonadales</taxon>
        <taxon>Pseudoalteromonadaceae</taxon>
        <taxon>Pseudoalteromonas</taxon>
    </lineage>
</organism>
<dbReference type="Pfam" id="PF14366">
    <property type="entry name" value="DUF4410"/>
    <property type="match status" value="1"/>
</dbReference>
<dbReference type="EMBL" id="AUXX01000045">
    <property type="protein sequence ID" value="KZN61240.1"/>
    <property type="molecule type" value="Genomic_DNA"/>
</dbReference>
<dbReference type="Proteomes" id="UP000076661">
    <property type="component" value="Unassembled WGS sequence"/>
</dbReference>
<sequence>MFNKIIILTIAMLLTACSSSTKISQAIKANHLKPTTYSNIVITNNNTEAPEHFADAVKSYLKQELKNNAIYKKAGGSNVTISINGYRMRSGFSRAMFGMFAGKDGVDSEVVVTDAQGDVIGKSTISSYNIMAIGDMQDIARMHAEEIAKFLRNDKQKKS</sequence>
<evidence type="ECO:0000313" key="3">
    <source>
        <dbReference type="Proteomes" id="UP000076661"/>
    </source>
</evidence>
<reference evidence="2 3" key="1">
    <citation type="submission" date="2013-07" db="EMBL/GenBank/DDBJ databases">
        <title>Comparative Genomic and Metabolomic Analysis of Twelve Strains of Pseudoalteromonas luteoviolacea.</title>
        <authorList>
            <person name="Vynne N.G."/>
            <person name="Mansson M."/>
            <person name="Gram L."/>
        </authorList>
    </citation>
    <scope>NUCLEOTIDE SEQUENCE [LARGE SCALE GENOMIC DNA]</scope>
    <source>
        <strain evidence="2 3">S4060-1</strain>
    </source>
</reference>
<dbReference type="PATRIC" id="fig|1365257.3.peg.4120"/>